<accession>A0ABQ7I304</accession>
<evidence type="ECO:0000256" key="4">
    <source>
        <dbReference type="ARBA" id="ARBA00011802"/>
    </source>
</evidence>
<keyword evidence="8" id="KW-0256">Endoplasmic reticulum</keyword>
<comment type="subunit">
    <text evidence="4">May function both as a monomer and a homodimer.</text>
</comment>
<keyword evidence="16" id="KW-1133">Transmembrane helix</keyword>
<evidence type="ECO:0000256" key="5">
    <source>
        <dbReference type="ARBA" id="ARBA00022448"/>
    </source>
</evidence>
<comment type="caution">
    <text evidence="18">The sequence shown here is derived from an EMBL/GenBank/DDBJ whole genome shotgun (WGS) entry which is preliminary data.</text>
</comment>
<dbReference type="InterPro" id="IPR037192">
    <property type="entry name" value="ERO1-like_sf"/>
</dbReference>
<evidence type="ECO:0000256" key="11">
    <source>
        <dbReference type="ARBA" id="ARBA00023002"/>
    </source>
</evidence>
<evidence type="ECO:0000313" key="19">
    <source>
        <dbReference type="Proteomes" id="UP001516464"/>
    </source>
</evidence>
<reference evidence="18 19" key="1">
    <citation type="submission" date="2019-01" db="EMBL/GenBank/DDBJ databases">
        <title>Genomes sequencing and comparative genomics of infectious freshwater microsporidia, Cucumispora dikerogammari and Thelohania contejeani.</title>
        <authorList>
            <person name="Cormier A."/>
            <person name="Giraud I."/>
            <person name="Wattier R."/>
            <person name="Teixeira M."/>
            <person name="Grandjean F."/>
            <person name="Rigaud T."/>
            <person name="Cordaux R."/>
        </authorList>
    </citation>
    <scope>NUCLEOTIDE SEQUENCE [LARGE SCALE GENOMIC DNA]</scope>
    <source>
        <strain evidence="18">T1</strain>
        <tissue evidence="18">Spores</tissue>
    </source>
</reference>
<keyword evidence="5" id="KW-0813">Transport</keyword>
<evidence type="ECO:0000256" key="1">
    <source>
        <dbReference type="ARBA" id="ARBA00001974"/>
    </source>
</evidence>
<keyword evidence="9" id="KW-0274">FAD</keyword>
<evidence type="ECO:0000256" key="8">
    <source>
        <dbReference type="ARBA" id="ARBA00022824"/>
    </source>
</evidence>
<keyword evidence="11" id="KW-0560">Oxidoreductase</keyword>
<name>A0ABQ7I304_9MICR</name>
<evidence type="ECO:0000256" key="13">
    <source>
        <dbReference type="ARBA" id="ARBA00023157"/>
    </source>
</evidence>
<keyword evidence="13" id="KW-1015">Disulfide bond</keyword>
<evidence type="ECO:0000256" key="14">
    <source>
        <dbReference type="ARBA" id="ARBA00023180"/>
    </source>
</evidence>
<dbReference type="SUPFAM" id="SSF110019">
    <property type="entry name" value="ERO1-like"/>
    <property type="match status" value="1"/>
</dbReference>
<comment type="subcellular location">
    <subcellularLocation>
        <location evidence="2">Endoplasmic reticulum membrane</location>
        <topology evidence="2">Peripheral membrane protein</topology>
        <orientation evidence="2">Lumenal side</orientation>
    </subcellularLocation>
</comment>
<feature type="signal peptide" evidence="17">
    <location>
        <begin position="1"/>
        <end position="21"/>
    </location>
</feature>
<dbReference type="PANTHER" id="PTHR12613:SF0">
    <property type="entry name" value="ERO1-LIKE PROTEIN"/>
    <property type="match status" value="1"/>
</dbReference>
<dbReference type="InterPro" id="IPR007266">
    <property type="entry name" value="Ero1"/>
</dbReference>
<keyword evidence="19" id="KW-1185">Reference proteome</keyword>
<evidence type="ECO:0000256" key="7">
    <source>
        <dbReference type="ARBA" id="ARBA00022729"/>
    </source>
</evidence>
<evidence type="ECO:0000256" key="17">
    <source>
        <dbReference type="SAM" id="SignalP"/>
    </source>
</evidence>
<feature type="chain" id="PRO_5046464637" evidence="17">
    <location>
        <begin position="22"/>
        <end position="324"/>
    </location>
</feature>
<dbReference type="EMBL" id="SBIQ01000001">
    <property type="protein sequence ID" value="KAF7684805.1"/>
    <property type="molecule type" value="Genomic_DNA"/>
</dbReference>
<evidence type="ECO:0000256" key="16">
    <source>
        <dbReference type="SAM" id="Phobius"/>
    </source>
</evidence>
<dbReference type="Proteomes" id="UP001516464">
    <property type="component" value="Unassembled WGS sequence"/>
</dbReference>
<comment type="cofactor">
    <cofactor evidence="1">
        <name>FAD</name>
        <dbReference type="ChEBI" id="CHEBI:57692"/>
    </cofactor>
</comment>
<evidence type="ECO:0000256" key="10">
    <source>
        <dbReference type="ARBA" id="ARBA00022982"/>
    </source>
</evidence>
<keyword evidence="7 17" id="KW-0732">Signal</keyword>
<gene>
    <name evidence="18" type="primary">ERO1</name>
    <name evidence="18" type="ORF">TCON_0027</name>
</gene>
<keyword evidence="16" id="KW-0812">Transmembrane</keyword>
<evidence type="ECO:0000256" key="6">
    <source>
        <dbReference type="ARBA" id="ARBA00022630"/>
    </source>
</evidence>
<keyword evidence="6" id="KW-0285">Flavoprotein</keyword>
<feature type="transmembrane region" description="Helical" evidence="16">
    <location>
        <begin position="289"/>
        <end position="313"/>
    </location>
</feature>
<proteinExistence type="inferred from homology"/>
<keyword evidence="10" id="KW-0249">Electron transport</keyword>
<sequence>MIFQFSLLFIFSFCNNSRLEAYLSSLNKNTLPIIHNLIREEFFSKIKFDQNKPCSFKRTKKCNLLTCIFQKNKIPVTETDGKIDLIEHPEVYTANTDSGDIWAEMYRLAGSYKMKRILSGFQYSITTHLCRFHKKHSYGFIPNPYEFKRRYKPEYEENFFLVYLLMRSAISCLKIETLHGKIPVNCLSQIEKINKKIGVFEFPIKEYLEGVGENEIKAVEEIIKLMPCMNCGRCVIWGTIHTTALKAMLKIYCNLELQHFEIISLFNIFFRFSTTLKESIFMKNTKIDLLYLLLIYQREIAVMFISIIIFLILNKYSTRNNNEQ</sequence>
<evidence type="ECO:0000256" key="3">
    <source>
        <dbReference type="ARBA" id="ARBA00008277"/>
    </source>
</evidence>
<evidence type="ECO:0000313" key="18">
    <source>
        <dbReference type="EMBL" id="KAF7684805.1"/>
    </source>
</evidence>
<evidence type="ECO:0000256" key="9">
    <source>
        <dbReference type="ARBA" id="ARBA00022827"/>
    </source>
</evidence>
<keyword evidence="12 16" id="KW-0472">Membrane</keyword>
<evidence type="ECO:0000256" key="15">
    <source>
        <dbReference type="ARBA" id="ARBA00023284"/>
    </source>
</evidence>
<comment type="similarity">
    <text evidence="3">Belongs to the EROs family.</text>
</comment>
<dbReference type="Pfam" id="PF04137">
    <property type="entry name" value="ERO1"/>
    <property type="match status" value="1"/>
</dbReference>
<organism evidence="18 19">
    <name type="scientific">Astathelohania contejeani</name>
    <dbReference type="NCBI Taxonomy" id="164912"/>
    <lineage>
        <taxon>Eukaryota</taxon>
        <taxon>Fungi</taxon>
        <taxon>Fungi incertae sedis</taxon>
        <taxon>Microsporidia</taxon>
        <taxon>Astathelohaniidae</taxon>
        <taxon>Astathelohania</taxon>
    </lineage>
</organism>
<evidence type="ECO:0000256" key="2">
    <source>
        <dbReference type="ARBA" id="ARBA00004367"/>
    </source>
</evidence>
<evidence type="ECO:0000256" key="12">
    <source>
        <dbReference type="ARBA" id="ARBA00023136"/>
    </source>
</evidence>
<keyword evidence="14" id="KW-0325">Glycoprotein</keyword>
<keyword evidence="15" id="KW-0676">Redox-active center</keyword>
<protein>
    <submittedName>
        <fullName evidence="18">Endoplasmic oxidoreductin-1</fullName>
    </submittedName>
</protein>
<dbReference type="PANTHER" id="PTHR12613">
    <property type="entry name" value="ERO1-RELATED"/>
    <property type="match status" value="1"/>
</dbReference>